<keyword evidence="4" id="KW-0479">Metal-binding</keyword>
<dbReference type="PANTHER" id="PTHR33653:SF1">
    <property type="entry name" value="RIBONUCLEASE VAPC2"/>
    <property type="match status" value="1"/>
</dbReference>
<keyword evidence="6" id="KW-0460">Magnesium</keyword>
<dbReference type="PANTHER" id="PTHR33653">
    <property type="entry name" value="RIBONUCLEASE VAPC2"/>
    <property type="match status" value="1"/>
</dbReference>
<reference evidence="9 10" key="1">
    <citation type="journal article" date="2016" name="Nat. Commun.">
        <title>Thousands of microbial genomes shed light on interconnected biogeochemical processes in an aquifer system.</title>
        <authorList>
            <person name="Anantharaman K."/>
            <person name="Brown C.T."/>
            <person name="Hug L.A."/>
            <person name="Sharon I."/>
            <person name="Castelle C.J."/>
            <person name="Probst A.J."/>
            <person name="Thomas B.C."/>
            <person name="Singh A."/>
            <person name="Wilkins M.J."/>
            <person name="Karaoz U."/>
            <person name="Brodie E.L."/>
            <person name="Williams K.H."/>
            <person name="Hubbard S.S."/>
            <person name="Banfield J.F."/>
        </authorList>
    </citation>
    <scope>NUCLEOTIDE SEQUENCE [LARGE SCALE GENOMIC DNA]</scope>
</reference>
<dbReference type="Gene3D" id="3.40.50.1010">
    <property type="entry name" value="5'-nuclease"/>
    <property type="match status" value="1"/>
</dbReference>
<gene>
    <name evidence="9" type="ORF">A3A39_00465</name>
</gene>
<evidence type="ECO:0000256" key="5">
    <source>
        <dbReference type="ARBA" id="ARBA00022801"/>
    </source>
</evidence>
<evidence type="ECO:0000256" key="4">
    <source>
        <dbReference type="ARBA" id="ARBA00022723"/>
    </source>
</evidence>
<dbReference type="EMBL" id="MFLZ01000028">
    <property type="protein sequence ID" value="OGG79417.1"/>
    <property type="molecule type" value="Genomic_DNA"/>
</dbReference>
<evidence type="ECO:0000313" key="9">
    <source>
        <dbReference type="EMBL" id="OGG79417.1"/>
    </source>
</evidence>
<dbReference type="CDD" id="cd18738">
    <property type="entry name" value="PIN_VapC4-5_FitB-like"/>
    <property type="match status" value="1"/>
</dbReference>
<evidence type="ECO:0000256" key="1">
    <source>
        <dbReference type="ARBA" id="ARBA00001946"/>
    </source>
</evidence>
<dbReference type="AlphaFoldDB" id="A0A1F6F0M9"/>
<keyword evidence="3" id="KW-0540">Nuclease</keyword>
<comment type="similarity">
    <text evidence="7">Belongs to the PINc/VapC protein family.</text>
</comment>
<comment type="cofactor">
    <cofactor evidence="1">
        <name>Mg(2+)</name>
        <dbReference type="ChEBI" id="CHEBI:18420"/>
    </cofactor>
</comment>
<dbReference type="GO" id="GO:0016787">
    <property type="term" value="F:hydrolase activity"/>
    <property type="evidence" value="ECO:0007669"/>
    <property type="project" value="UniProtKB-KW"/>
</dbReference>
<evidence type="ECO:0000313" key="10">
    <source>
        <dbReference type="Proteomes" id="UP000177372"/>
    </source>
</evidence>
<dbReference type="InterPro" id="IPR029060">
    <property type="entry name" value="PIN-like_dom_sf"/>
</dbReference>
<dbReference type="InterPro" id="IPR050556">
    <property type="entry name" value="Type_II_TA_system_RNase"/>
</dbReference>
<evidence type="ECO:0000256" key="7">
    <source>
        <dbReference type="ARBA" id="ARBA00038093"/>
    </source>
</evidence>
<keyword evidence="5" id="KW-0378">Hydrolase</keyword>
<proteinExistence type="inferred from homology"/>
<evidence type="ECO:0000256" key="2">
    <source>
        <dbReference type="ARBA" id="ARBA00022649"/>
    </source>
</evidence>
<comment type="caution">
    <text evidence="9">The sequence shown here is derived from an EMBL/GenBank/DDBJ whole genome shotgun (WGS) entry which is preliminary data.</text>
</comment>
<accession>A0A1F6F0M9</accession>
<dbReference type="Pfam" id="PF01850">
    <property type="entry name" value="PIN"/>
    <property type="match status" value="1"/>
</dbReference>
<organism evidence="9 10">
    <name type="scientific">Candidatus Kaiserbacteria bacterium RIFCSPLOWO2_01_FULL_54_13</name>
    <dbReference type="NCBI Taxonomy" id="1798512"/>
    <lineage>
        <taxon>Bacteria</taxon>
        <taxon>Candidatus Kaiseribacteriota</taxon>
    </lineage>
</organism>
<feature type="domain" description="PIN" evidence="8">
    <location>
        <begin position="2"/>
        <end position="116"/>
    </location>
</feature>
<evidence type="ECO:0000259" key="8">
    <source>
        <dbReference type="Pfam" id="PF01850"/>
    </source>
</evidence>
<protein>
    <recommendedName>
        <fullName evidence="8">PIN domain-containing protein</fullName>
    </recommendedName>
</protein>
<dbReference type="GO" id="GO:0004518">
    <property type="term" value="F:nuclease activity"/>
    <property type="evidence" value="ECO:0007669"/>
    <property type="project" value="UniProtKB-KW"/>
</dbReference>
<evidence type="ECO:0000256" key="3">
    <source>
        <dbReference type="ARBA" id="ARBA00022722"/>
    </source>
</evidence>
<dbReference type="Proteomes" id="UP000177372">
    <property type="component" value="Unassembled WGS sequence"/>
</dbReference>
<name>A0A1F6F0M9_9BACT</name>
<dbReference type="SUPFAM" id="SSF88723">
    <property type="entry name" value="PIN domain-like"/>
    <property type="match status" value="1"/>
</dbReference>
<dbReference type="GO" id="GO:0046872">
    <property type="term" value="F:metal ion binding"/>
    <property type="evidence" value="ECO:0007669"/>
    <property type="project" value="UniProtKB-KW"/>
</dbReference>
<evidence type="ECO:0000256" key="6">
    <source>
        <dbReference type="ARBA" id="ARBA00022842"/>
    </source>
</evidence>
<keyword evidence="2" id="KW-1277">Toxin-antitoxin system</keyword>
<sequence length="123" mass="13782">MTLDTNAIIAFLGGEEAIVELFSNWKQRGVPLFLPTVVEAEVLSFQKWTQAEQRNTELFLEEHFVSIPFERAIARIAAGLRRISNIELPDAAIAASALYTHSPLVTRNVKDFRKVTGLTIVEI</sequence>
<dbReference type="InterPro" id="IPR002716">
    <property type="entry name" value="PIN_dom"/>
</dbReference>